<dbReference type="Gene3D" id="1.10.260.40">
    <property type="entry name" value="lambda repressor-like DNA-binding domains"/>
    <property type="match status" value="1"/>
</dbReference>
<organism evidence="2 3">
    <name type="scientific">Nibrella viscosa</name>
    <dbReference type="NCBI Taxonomy" id="1084524"/>
    <lineage>
        <taxon>Bacteria</taxon>
        <taxon>Pseudomonadati</taxon>
        <taxon>Bacteroidota</taxon>
        <taxon>Cytophagia</taxon>
        <taxon>Cytophagales</taxon>
        <taxon>Spirosomataceae</taxon>
        <taxon>Nibrella</taxon>
    </lineage>
</organism>
<feature type="domain" description="HTH cro/C1-type" evidence="1">
    <location>
        <begin position="22"/>
        <end position="74"/>
    </location>
</feature>
<dbReference type="SMART" id="SM00530">
    <property type="entry name" value="HTH_XRE"/>
    <property type="match status" value="1"/>
</dbReference>
<gene>
    <name evidence="2" type="ORF">GCM10023187_27130</name>
</gene>
<dbReference type="CDD" id="cd00093">
    <property type="entry name" value="HTH_XRE"/>
    <property type="match status" value="1"/>
</dbReference>
<dbReference type="InterPro" id="IPR010982">
    <property type="entry name" value="Lambda_DNA-bd_dom_sf"/>
</dbReference>
<keyword evidence="3" id="KW-1185">Reference proteome</keyword>
<dbReference type="EMBL" id="BAABHB010000004">
    <property type="protein sequence ID" value="GAA4407010.1"/>
    <property type="molecule type" value="Genomic_DNA"/>
</dbReference>
<accession>A0ABP8KHB4</accession>
<proteinExistence type="predicted"/>
<dbReference type="SUPFAM" id="SSF47413">
    <property type="entry name" value="lambda repressor-like DNA-binding domains"/>
    <property type="match status" value="1"/>
</dbReference>
<evidence type="ECO:0000313" key="2">
    <source>
        <dbReference type="EMBL" id="GAA4407010.1"/>
    </source>
</evidence>
<evidence type="ECO:0000259" key="1">
    <source>
        <dbReference type="PROSITE" id="PS50943"/>
    </source>
</evidence>
<evidence type="ECO:0000313" key="3">
    <source>
        <dbReference type="Proteomes" id="UP001500936"/>
    </source>
</evidence>
<dbReference type="PROSITE" id="PS50943">
    <property type="entry name" value="HTH_CROC1"/>
    <property type="match status" value="1"/>
</dbReference>
<dbReference type="Proteomes" id="UP001500936">
    <property type="component" value="Unassembled WGS sequence"/>
</dbReference>
<comment type="caution">
    <text evidence="2">The sequence shown here is derived from an EMBL/GenBank/DDBJ whole genome shotgun (WGS) entry which is preliminary data.</text>
</comment>
<reference evidence="3" key="1">
    <citation type="journal article" date="2019" name="Int. J. Syst. Evol. Microbiol.">
        <title>The Global Catalogue of Microorganisms (GCM) 10K type strain sequencing project: providing services to taxonomists for standard genome sequencing and annotation.</title>
        <authorList>
            <consortium name="The Broad Institute Genomics Platform"/>
            <consortium name="The Broad Institute Genome Sequencing Center for Infectious Disease"/>
            <person name="Wu L."/>
            <person name="Ma J."/>
        </authorList>
    </citation>
    <scope>NUCLEOTIDE SEQUENCE [LARGE SCALE GENOMIC DNA]</scope>
    <source>
        <strain evidence="3">JCM 17925</strain>
    </source>
</reference>
<dbReference type="Pfam" id="PF01381">
    <property type="entry name" value="HTH_3"/>
    <property type="match status" value="1"/>
</dbReference>
<name>A0ABP8KHB4_9BACT</name>
<sequence length="80" mass="8867">MERITPESYASTYKQMAIAARIADALEAKGWSKSEFAARMNQQPSIVTRWLSGTHNFTIDTLSAIEETLGVQLLITAPTH</sequence>
<protein>
    <recommendedName>
        <fullName evidence="1">HTH cro/C1-type domain-containing protein</fullName>
    </recommendedName>
</protein>
<dbReference type="InterPro" id="IPR001387">
    <property type="entry name" value="Cro/C1-type_HTH"/>
</dbReference>